<dbReference type="Proteomes" id="UP000317093">
    <property type="component" value="Chromosome"/>
</dbReference>
<dbReference type="InterPro" id="IPR018060">
    <property type="entry name" value="HTH_AraC"/>
</dbReference>
<dbReference type="InterPro" id="IPR054031">
    <property type="entry name" value="XylR_PBP1"/>
</dbReference>
<dbReference type="PANTHER" id="PTHR30146">
    <property type="entry name" value="LACI-RELATED TRANSCRIPTIONAL REPRESSOR"/>
    <property type="match status" value="1"/>
</dbReference>
<keyword evidence="2" id="KW-0238">DNA-binding</keyword>
<dbReference type="Pfam" id="PF22177">
    <property type="entry name" value="PBP1_XylR"/>
    <property type="match status" value="1"/>
</dbReference>
<name>A0A518BBZ3_9BACT</name>
<keyword evidence="1" id="KW-0805">Transcription regulation</keyword>
<dbReference type="AlphaFoldDB" id="A0A518BBZ3"/>
<dbReference type="GO" id="GO:0000976">
    <property type="term" value="F:transcription cis-regulatory region binding"/>
    <property type="evidence" value="ECO:0007669"/>
    <property type="project" value="TreeGrafter"/>
</dbReference>
<proteinExistence type="predicted"/>
<organism evidence="5 6">
    <name type="scientific">Kolteria novifilia</name>
    <dbReference type="NCBI Taxonomy" id="2527975"/>
    <lineage>
        <taxon>Bacteria</taxon>
        <taxon>Pseudomonadati</taxon>
        <taxon>Planctomycetota</taxon>
        <taxon>Planctomycetia</taxon>
        <taxon>Kolteriales</taxon>
        <taxon>Kolteriaceae</taxon>
        <taxon>Kolteria</taxon>
    </lineage>
</organism>
<feature type="domain" description="HTH araC/xylS-type" evidence="4">
    <location>
        <begin position="303"/>
        <end position="401"/>
    </location>
</feature>
<gene>
    <name evidence="5" type="primary">xylR_7</name>
    <name evidence="5" type="ORF">Pan216_53960</name>
</gene>
<keyword evidence="3" id="KW-0804">Transcription</keyword>
<dbReference type="InterPro" id="IPR009057">
    <property type="entry name" value="Homeodomain-like_sf"/>
</dbReference>
<dbReference type="PROSITE" id="PS01124">
    <property type="entry name" value="HTH_ARAC_FAMILY_2"/>
    <property type="match status" value="1"/>
</dbReference>
<dbReference type="Pfam" id="PF13377">
    <property type="entry name" value="Peripla_BP_3"/>
    <property type="match status" value="1"/>
</dbReference>
<sequence>MSALCFFTHVLEVLDQKGRTMKRRRGVALLIETSNAYARGLLEGIVAYIREHDEWSVHLPEQERGARPPDWLRNWRGDGIIARIESEAIANAVATTRLPFVDVSAARRLPGYPWVETDDAAIAKLAANHLLERGFQHLAYCGESPFNWSRWREEHFVEIANRAVGACATFEAKSRFAPGYSWNRERSRLRRWIERLPKPIGVMACYDIRAQQLLDVCRESNIAVPEEVAVIGVDDDQLLCDLCSPSLSSVIPDALGTGYEAARLLDRLMSAEEVEPDAHLVAPLGVATRRSTDILAIDDPDIAKALRYIREHACDGINVNDLTRVLPLSRRVLESRFQQLLGRTPHETIVEQRIDRVRQLLRETELPLAVIAERSGFRHVEYMSTLFRRRVGVPPSHFRRQAKDRRS</sequence>
<evidence type="ECO:0000313" key="6">
    <source>
        <dbReference type="Proteomes" id="UP000317093"/>
    </source>
</evidence>
<keyword evidence="6" id="KW-1185">Reference proteome</keyword>
<dbReference type="Gene3D" id="3.40.50.2300">
    <property type="match status" value="2"/>
</dbReference>
<dbReference type="GO" id="GO:0003700">
    <property type="term" value="F:DNA-binding transcription factor activity"/>
    <property type="evidence" value="ECO:0007669"/>
    <property type="project" value="InterPro"/>
</dbReference>
<dbReference type="KEGG" id="knv:Pan216_53960"/>
<dbReference type="PANTHER" id="PTHR30146:SF24">
    <property type="entry name" value="XYLOSE OPERON REGULATORY PROTEIN"/>
    <property type="match status" value="1"/>
</dbReference>
<evidence type="ECO:0000256" key="1">
    <source>
        <dbReference type="ARBA" id="ARBA00023015"/>
    </source>
</evidence>
<evidence type="ECO:0000256" key="2">
    <source>
        <dbReference type="ARBA" id="ARBA00023125"/>
    </source>
</evidence>
<evidence type="ECO:0000256" key="3">
    <source>
        <dbReference type="ARBA" id="ARBA00023163"/>
    </source>
</evidence>
<dbReference type="CDD" id="cd01543">
    <property type="entry name" value="PBP1_XylR"/>
    <property type="match status" value="1"/>
</dbReference>
<dbReference type="SUPFAM" id="SSF53822">
    <property type="entry name" value="Periplasmic binding protein-like I"/>
    <property type="match status" value="1"/>
</dbReference>
<dbReference type="SUPFAM" id="SSF46689">
    <property type="entry name" value="Homeodomain-like"/>
    <property type="match status" value="2"/>
</dbReference>
<evidence type="ECO:0000259" key="4">
    <source>
        <dbReference type="PROSITE" id="PS01124"/>
    </source>
</evidence>
<accession>A0A518BBZ3</accession>
<evidence type="ECO:0000313" key="5">
    <source>
        <dbReference type="EMBL" id="QDU64506.1"/>
    </source>
</evidence>
<protein>
    <submittedName>
        <fullName evidence="5">Xylose operon regulatory protein</fullName>
    </submittedName>
</protein>
<dbReference type="InterPro" id="IPR046335">
    <property type="entry name" value="LacI/GalR-like_sensor"/>
</dbReference>
<dbReference type="EMBL" id="CP036279">
    <property type="protein sequence ID" value="QDU64506.1"/>
    <property type="molecule type" value="Genomic_DNA"/>
</dbReference>
<dbReference type="SMART" id="SM00342">
    <property type="entry name" value="HTH_ARAC"/>
    <property type="match status" value="1"/>
</dbReference>
<dbReference type="Pfam" id="PF12833">
    <property type="entry name" value="HTH_18"/>
    <property type="match status" value="1"/>
</dbReference>
<dbReference type="InterPro" id="IPR028082">
    <property type="entry name" value="Peripla_BP_I"/>
</dbReference>
<dbReference type="Gene3D" id="1.10.10.60">
    <property type="entry name" value="Homeodomain-like"/>
    <property type="match status" value="1"/>
</dbReference>
<reference evidence="5 6" key="1">
    <citation type="submission" date="2019-02" db="EMBL/GenBank/DDBJ databases">
        <title>Deep-cultivation of Planctomycetes and their phenomic and genomic characterization uncovers novel biology.</title>
        <authorList>
            <person name="Wiegand S."/>
            <person name="Jogler M."/>
            <person name="Boedeker C."/>
            <person name="Pinto D."/>
            <person name="Vollmers J."/>
            <person name="Rivas-Marin E."/>
            <person name="Kohn T."/>
            <person name="Peeters S.H."/>
            <person name="Heuer A."/>
            <person name="Rast P."/>
            <person name="Oberbeckmann S."/>
            <person name="Bunk B."/>
            <person name="Jeske O."/>
            <person name="Meyerdierks A."/>
            <person name="Storesund J.E."/>
            <person name="Kallscheuer N."/>
            <person name="Luecker S."/>
            <person name="Lage O.M."/>
            <person name="Pohl T."/>
            <person name="Merkel B.J."/>
            <person name="Hornburger P."/>
            <person name="Mueller R.-W."/>
            <person name="Bruemmer F."/>
            <person name="Labrenz M."/>
            <person name="Spormann A.M."/>
            <person name="Op den Camp H."/>
            <person name="Overmann J."/>
            <person name="Amann R."/>
            <person name="Jetten M.S.M."/>
            <person name="Mascher T."/>
            <person name="Medema M.H."/>
            <person name="Devos D.P."/>
            <person name="Kaster A.-K."/>
            <person name="Ovreas L."/>
            <person name="Rohde M."/>
            <person name="Galperin M.Y."/>
            <person name="Jogler C."/>
        </authorList>
    </citation>
    <scope>NUCLEOTIDE SEQUENCE [LARGE SCALE GENOMIC DNA]</scope>
    <source>
        <strain evidence="5 6">Pan216</strain>
    </source>
</reference>